<evidence type="ECO:0000256" key="1">
    <source>
        <dbReference type="SAM" id="MobiDB-lite"/>
    </source>
</evidence>
<keyword evidence="3" id="KW-1185">Reference proteome</keyword>
<protein>
    <submittedName>
        <fullName evidence="2">Uncharacterized protein</fullName>
    </submittedName>
</protein>
<feature type="region of interest" description="Disordered" evidence="1">
    <location>
        <begin position="1"/>
        <end position="101"/>
    </location>
</feature>
<dbReference type="AlphaFoldDB" id="J3NET0"/>
<organism evidence="2">
    <name type="scientific">Oryza brachyantha</name>
    <name type="common">malo sina</name>
    <dbReference type="NCBI Taxonomy" id="4533"/>
    <lineage>
        <taxon>Eukaryota</taxon>
        <taxon>Viridiplantae</taxon>
        <taxon>Streptophyta</taxon>
        <taxon>Embryophyta</taxon>
        <taxon>Tracheophyta</taxon>
        <taxon>Spermatophyta</taxon>
        <taxon>Magnoliopsida</taxon>
        <taxon>Liliopsida</taxon>
        <taxon>Poales</taxon>
        <taxon>Poaceae</taxon>
        <taxon>BOP clade</taxon>
        <taxon>Oryzoideae</taxon>
        <taxon>Oryzeae</taxon>
        <taxon>Oryzinae</taxon>
        <taxon>Oryza</taxon>
    </lineage>
</organism>
<feature type="compositionally biased region" description="Basic and acidic residues" evidence="1">
    <location>
        <begin position="1"/>
        <end position="22"/>
    </location>
</feature>
<sequence>ETGKNTKLRIESGSEGRQKKDGVFGGGSNSPPRDLLLLSLPFPLSSQSLYSPRKPKATRRRKKMRPKLKLSKLPEEREMEQCYRERGGVMAETREEEECDD</sequence>
<feature type="compositionally biased region" description="Low complexity" evidence="1">
    <location>
        <begin position="29"/>
        <end position="52"/>
    </location>
</feature>
<dbReference type="Gramene" id="OB12G24880.1">
    <property type="protein sequence ID" value="OB12G24880.1"/>
    <property type="gene ID" value="OB12G24880"/>
</dbReference>
<dbReference type="HOGENOM" id="CLU_2298906_0_0_1"/>
<feature type="compositionally biased region" description="Basic and acidic residues" evidence="1">
    <location>
        <begin position="72"/>
        <end position="87"/>
    </location>
</feature>
<evidence type="ECO:0000313" key="2">
    <source>
        <dbReference type="EnsemblPlants" id="OB12G24880.1"/>
    </source>
</evidence>
<evidence type="ECO:0000313" key="3">
    <source>
        <dbReference type="Proteomes" id="UP000006038"/>
    </source>
</evidence>
<reference evidence="2" key="1">
    <citation type="journal article" date="2013" name="Nat. Commun.">
        <title>Whole-genome sequencing of Oryza brachyantha reveals mechanisms underlying Oryza genome evolution.</title>
        <authorList>
            <person name="Chen J."/>
            <person name="Huang Q."/>
            <person name="Gao D."/>
            <person name="Wang J."/>
            <person name="Lang Y."/>
            <person name="Liu T."/>
            <person name="Li B."/>
            <person name="Bai Z."/>
            <person name="Luis Goicoechea J."/>
            <person name="Liang C."/>
            <person name="Chen C."/>
            <person name="Zhang W."/>
            <person name="Sun S."/>
            <person name="Liao Y."/>
            <person name="Zhang X."/>
            <person name="Yang L."/>
            <person name="Song C."/>
            <person name="Wang M."/>
            <person name="Shi J."/>
            <person name="Liu G."/>
            <person name="Liu J."/>
            <person name="Zhou H."/>
            <person name="Zhou W."/>
            <person name="Yu Q."/>
            <person name="An N."/>
            <person name="Chen Y."/>
            <person name="Cai Q."/>
            <person name="Wang B."/>
            <person name="Liu B."/>
            <person name="Min J."/>
            <person name="Huang Y."/>
            <person name="Wu H."/>
            <person name="Li Z."/>
            <person name="Zhang Y."/>
            <person name="Yin Y."/>
            <person name="Song W."/>
            <person name="Jiang J."/>
            <person name="Jackson S.A."/>
            <person name="Wing R.A."/>
            <person name="Wang J."/>
            <person name="Chen M."/>
        </authorList>
    </citation>
    <scope>NUCLEOTIDE SEQUENCE [LARGE SCALE GENOMIC DNA]</scope>
    <source>
        <strain evidence="2">cv. IRGC 101232</strain>
    </source>
</reference>
<reference evidence="2" key="2">
    <citation type="submission" date="2013-04" db="UniProtKB">
        <authorList>
            <consortium name="EnsemblPlants"/>
        </authorList>
    </citation>
    <scope>IDENTIFICATION</scope>
</reference>
<name>J3NET0_ORYBR</name>
<accession>J3NET0</accession>
<feature type="compositionally biased region" description="Basic residues" evidence="1">
    <location>
        <begin position="53"/>
        <end position="70"/>
    </location>
</feature>
<dbReference type="EnsemblPlants" id="OB12G24880.1">
    <property type="protein sequence ID" value="OB12G24880.1"/>
    <property type="gene ID" value="OB12G24880"/>
</dbReference>
<proteinExistence type="predicted"/>
<dbReference type="Proteomes" id="UP000006038">
    <property type="component" value="Chromosome 12"/>
</dbReference>